<dbReference type="InterPro" id="IPR052340">
    <property type="entry name" value="RNase_Y/CdgJ"/>
</dbReference>
<comment type="caution">
    <text evidence="3">The sequence shown here is derived from an EMBL/GenBank/DDBJ whole genome shotgun (WGS) entry which is preliminary data.</text>
</comment>
<accession>A0A2S6GW00</accession>
<name>A0A2S6GW00_9GAMM</name>
<dbReference type="CDD" id="cd01948">
    <property type="entry name" value="EAL"/>
    <property type="match status" value="1"/>
</dbReference>
<dbReference type="SUPFAM" id="SSF109604">
    <property type="entry name" value="HD-domain/PDEase-like"/>
    <property type="match status" value="1"/>
</dbReference>
<dbReference type="Proteomes" id="UP000238071">
    <property type="component" value="Unassembled WGS sequence"/>
</dbReference>
<dbReference type="AlphaFoldDB" id="A0A2S6GW00"/>
<organism evidence="3 4">
    <name type="scientific">Methylobacter tundripaludum</name>
    <dbReference type="NCBI Taxonomy" id="173365"/>
    <lineage>
        <taxon>Bacteria</taxon>
        <taxon>Pseudomonadati</taxon>
        <taxon>Pseudomonadota</taxon>
        <taxon>Gammaproteobacteria</taxon>
        <taxon>Methylococcales</taxon>
        <taxon>Methylococcaceae</taxon>
        <taxon>Methylobacter</taxon>
    </lineage>
</organism>
<dbReference type="InterPro" id="IPR035919">
    <property type="entry name" value="EAL_sf"/>
</dbReference>
<dbReference type="Pfam" id="PF00563">
    <property type="entry name" value="EAL"/>
    <property type="match status" value="1"/>
</dbReference>
<dbReference type="PROSITE" id="PS50883">
    <property type="entry name" value="EAL"/>
    <property type="match status" value="1"/>
</dbReference>
<dbReference type="RefSeq" id="WP_104424402.1">
    <property type="nucleotide sequence ID" value="NZ_PTIY01000010.1"/>
</dbReference>
<protein>
    <submittedName>
        <fullName evidence="3">EAL and modified HD-GYP domain-containing signal transduction protein</fullName>
    </submittedName>
</protein>
<sequence>MADIIIGRQQIFDQKLNIYAYELLFRGDDFDLNHKDGATQATNQVITDTILEVGLNTIVGPHKAFINFTTQNILDKTPLHLPKDRIVIEVLENVEIDSRIVANLKELSKLGYIIALDDFVFSEEWKPLVEFADIIKLDIMEMGESKTRELISRLKPYNVQLLAEKVETYAEYQYLVELGCDYFQGFFFNKPNIVSGKRISVNQSAAIQLLNTVNNPDVEFEDLTKIISLDVGLSYKLLHYINSAFFSLPNKISSISHAISYLGLKEIKRWINILTLASLSNKPEAVMQNALIRGKMCEELASLTGNKSDNFFLIGILSNLDSLLDIPLDEAISQLPLADNIVSAILHKEGLGGEALKCVISYEHWDISSISFKDIDQAIIGDTYIHSINWAKDVMGNIK</sequence>
<dbReference type="EMBL" id="PTIY01000010">
    <property type="protein sequence ID" value="PPK69377.1"/>
    <property type="molecule type" value="Genomic_DNA"/>
</dbReference>
<dbReference type="SUPFAM" id="SSF141868">
    <property type="entry name" value="EAL domain-like"/>
    <property type="match status" value="1"/>
</dbReference>
<dbReference type="Gene3D" id="1.10.3210.10">
    <property type="entry name" value="Hypothetical protein af1432"/>
    <property type="match status" value="1"/>
</dbReference>
<dbReference type="InterPro" id="IPR013976">
    <property type="entry name" value="HDOD"/>
</dbReference>
<dbReference type="PROSITE" id="PS51833">
    <property type="entry name" value="HDOD"/>
    <property type="match status" value="1"/>
</dbReference>
<dbReference type="PANTHER" id="PTHR33525">
    <property type="match status" value="1"/>
</dbReference>
<evidence type="ECO:0000259" key="2">
    <source>
        <dbReference type="PROSITE" id="PS51833"/>
    </source>
</evidence>
<evidence type="ECO:0000313" key="4">
    <source>
        <dbReference type="Proteomes" id="UP000238071"/>
    </source>
</evidence>
<gene>
    <name evidence="3" type="ORF">B0F88_110163</name>
</gene>
<feature type="domain" description="EAL" evidence="1">
    <location>
        <begin position="1"/>
        <end position="205"/>
    </location>
</feature>
<keyword evidence="4" id="KW-1185">Reference proteome</keyword>
<evidence type="ECO:0000313" key="3">
    <source>
        <dbReference type="EMBL" id="PPK69377.1"/>
    </source>
</evidence>
<dbReference type="InterPro" id="IPR001633">
    <property type="entry name" value="EAL_dom"/>
</dbReference>
<reference evidence="3 4" key="1">
    <citation type="submission" date="2018-02" db="EMBL/GenBank/DDBJ databases">
        <title>Subsurface microbial communities from deep shales in Ohio and West Virginia, USA.</title>
        <authorList>
            <person name="Wrighton K."/>
        </authorList>
    </citation>
    <scope>NUCLEOTIDE SEQUENCE [LARGE SCALE GENOMIC DNA]</scope>
    <source>
        <strain evidence="3 4">OWC-G53F</strain>
    </source>
</reference>
<dbReference type="Gene3D" id="3.20.20.450">
    <property type="entry name" value="EAL domain"/>
    <property type="match status" value="1"/>
</dbReference>
<feature type="domain" description="HDOD" evidence="2">
    <location>
        <begin position="199"/>
        <end position="394"/>
    </location>
</feature>
<dbReference type="PIRSF" id="PIRSF003180">
    <property type="entry name" value="DiGMPpdiest_YuxH"/>
    <property type="match status" value="1"/>
</dbReference>
<dbReference type="OrthoDB" id="9804751at2"/>
<dbReference type="SMART" id="SM00052">
    <property type="entry name" value="EAL"/>
    <property type="match status" value="1"/>
</dbReference>
<dbReference type="PANTHER" id="PTHR33525:SF4">
    <property type="entry name" value="CYCLIC DI-GMP PHOSPHODIESTERASE CDGJ"/>
    <property type="match status" value="1"/>
</dbReference>
<dbReference type="Pfam" id="PF08668">
    <property type="entry name" value="HDOD"/>
    <property type="match status" value="1"/>
</dbReference>
<evidence type="ECO:0000259" key="1">
    <source>
        <dbReference type="PROSITE" id="PS50883"/>
    </source>
</evidence>
<dbReference type="InterPro" id="IPR014408">
    <property type="entry name" value="dGMP_Pdiesterase_EAL/HD-GYP"/>
</dbReference>
<proteinExistence type="predicted"/>